<evidence type="ECO:0000256" key="8">
    <source>
        <dbReference type="ARBA" id="ARBA00023242"/>
    </source>
</evidence>
<dbReference type="Proteomes" id="UP000245699">
    <property type="component" value="Unassembled WGS sequence"/>
</dbReference>
<dbReference type="FunFam" id="3.40.800.20:FF:000001">
    <property type="entry name" value="Histone deacetylase"/>
    <property type="match status" value="1"/>
</dbReference>
<keyword evidence="6" id="KW-0805">Transcription regulation</keyword>
<dbReference type="EC" id="3.5.1.98" evidence="2"/>
<sequence length="665" mass="75233">MSGSKRVSYYYDDLIGSYNFGYGHPMKPFRMRMAHSLISAYELDQYMEVIKPIPATSNEMTRFHSNDYIEYLKRASPEFAEKQQLDTQKYLNFDDCPPFDGIFEFCSISSGGSISGAQKLNHGDSDIVINWSGGLHHAKKSEASGFCYVNDIVLAILELLRYHQRVLYLDIDVHHGDGVEEAFYSSDRVMTVSFHKFGEFFPGTGDLKDIGIGKGKHHAINVPLRDGIDDDTYSSIFQPIMQKVIEVFRPGAIVMQCGTDSLSGDRLGCFNLSMNGHARCVQFMKNFGIPLLCLGGGGYTVRNVARTWVYETSVLLNKEVSKVLPYNEYYEFYGPEYVLDVPKSNMDNQNSPQYLEFIIKSVFEYLRHVQHTPSVQLHEVPPDWPGFDSEAEAEMLDQDADANMETRITTLQNDRHVTTMNELEVDNDDANDDDSDTYLVTTSSGRTVRLPNPQSGRHRRQARNTKQKTSRGSKITTKSTRTNRNTATSTNGNIQTNKDDVNEKSTKETNTPDEFIGDIYKHNGTASRPVRSNSSILSNESTEKKQEIENKNYSEYKSEEEKEKESVEEKATDEKEENIGEEKKVDEYKSASDAETTQDQEATSAVVGDVKNVETENNEMDVDSNIQDGEIEKAVDEIMEAEETVQNNNDVEENQKDDLESANNL</sequence>
<comment type="caution">
    <text evidence="12">The sequence shown here is derived from an EMBL/GenBank/DDBJ whole genome shotgun (WGS) entry which is preliminary data.</text>
</comment>
<dbReference type="GO" id="GO:0032221">
    <property type="term" value="C:Rpd3S complex"/>
    <property type="evidence" value="ECO:0007669"/>
    <property type="project" value="UniProtKB-ARBA"/>
</dbReference>
<evidence type="ECO:0000256" key="4">
    <source>
        <dbReference type="ARBA" id="ARBA00022801"/>
    </source>
</evidence>
<proteinExistence type="inferred from homology"/>
<keyword evidence="5" id="KW-0156">Chromatin regulator</keyword>
<evidence type="ECO:0000313" key="13">
    <source>
        <dbReference type="Proteomes" id="UP000245699"/>
    </source>
</evidence>
<evidence type="ECO:0000256" key="7">
    <source>
        <dbReference type="ARBA" id="ARBA00023163"/>
    </source>
</evidence>
<dbReference type="InterPro" id="IPR037138">
    <property type="entry name" value="His_deacetylse_dom_sf"/>
</dbReference>
<feature type="region of interest" description="Disordered" evidence="10">
    <location>
        <begin position="642"/>
        <end position="665"/>
    </location>
</feature>
<dbReference type="Gene3D" id="3.40.800.20">
    <property type="entry name" value="Histone deacetylase domain"/>
    <property type="match status" value="1"/>
</dbReference>
<evidence type="ECO:0000256" key="6">
    <source>
        <dbReference type="ARBA" id="ARBA00023015"/>
    </source>
</evidence>
<keyword evidence="13" id="KW-1185">Reference proteome</keyword>
<feature type="compositionally biased region" description="Polar residues" evidence="10">
    <location>
        <begin position="593"/>
        <end position="603"/>
    </location>
</feature>
<feature type="compositionally biased region" description="Low complexity" evidence="10">
    <location>
        <begin position="473"/>
        <end position="491"/>
    </location>
</feature>
<dbReference type="EMBL" id="MBFT01001142">
    <property type="protein sequence ID" value="PVU85128.1"/>
    <property type="molecule type" value="Genomic_DNA"/>
</dbReference>
<dbReference type="InterPro" id="IPR003084">
    <property type="entry name" value="HDAC_I/II"/>
</dbReference>
<dbReference type="Pfam" id="PF00850">
    <property type="entry name" value="Hist_deacetyl"/>
    <property type="match status" value="1"/>
</dbReference>
<name>A0A2T9XYH1_9FUNG</name>
<gene>
    <name evidence="12" type="ORF">BB559_007204</name>
</gene>
<protein>
    <recommendedName>
        <fullName evidence="2">histone deacetylase</fullName>
        <ecNumber evidence="2">3.5.1.98</ecNumber>
    </recommendedName>
</protein>
<dbReference type="PANTHER" id="PTHR10625">
    <property type="entry name" value="HISTONE DEACETYLASE HDAC1-RELATED"/>
    <property type="match status" value="1"/>
</dbReference>
<keyword evidence="4" id="KW-0378">Hydrolase</keyword>
<organism evidence="12 13">
    <name type="scientific">Furculomyces boomerangus</name>
    <dbReference type="NCBI Taxonomy" id="61424"/>
    <lineage>
        <taxon>Eukaryota</taxon>
        <taxon>Fungi</taxon>
        <taxon>Fungi incertae sedis</taxon>
        <taxon>Zoopagomycota</taxon>
        <taxon>Kickxellomycotina</taxon>
        <taxon>Harpellomycetes</taxon>
        <taxon>Harpellales</taxon>
        <taxon>Harpellaceae</taxon>
        <taxon>Furculomyces</taxon>
    </lineage>
</organism>
<dbReference type="AlphaFoldDB" id="A0A2T9XYH1"/>
<evidence type="ECO:0000256" key="9">
    <source>
        <dbReference type="ARBA" id="ARBA00061569"/>
    </source>
</evidence>
<dbReference type="SUPFAM" id="SSF52768">
    <property type="entry name" value="Arginase/deacetylase"/>
    <property type="match status" value="1"/>
</dbReference>
<keyword evidence="8" id="KW-0539">Nucleus</keyword>
<dbReference type="PRINTS" id="PR01271">
    <property type="entry name" value="HISDACETLASE"/>
</dbReference>
<dbReference type="OrthoDB" id="1918432at2759"/>
<feature type="compositionally biased region" description="Basic and acidic residues" evidence="10">
    <location>
        <begin position="541"/>
        <end position="592"/>
    </location>
</feature>
<evidence type="ECO:0000256" key="5">
    <source>
        <dbReference type="ARBA" id="ARBA00022853"/>
    </source>
</evidence>
<feature type="domain" description="Histone deacetylase" evidence="11">
    <location>
        <begin position="24"/>
        <end position="314"/>
    </location>
</feature>
<evidence type="ECO:0000256" key="3">
    <source>
        <dbReference type="ARBA" id="ARBA00022491"/>
    </source>
</evidence>
<dbReference type="InterPro" id="IPR023801">
    <property type="entry name" value="His_deacetylse_dom"/>
</dbReference>
<comment type="similarity">
    <text evidence="9">Belongs to the histone deacetylase family. HD Type 1 subfamily.</text>
</comment>
<dbReference type="PANTHER" id="PTHR10625:SF10">
    <property type="entry name" value="HISTONE DEACETYLASE HDAC1"/>
    <property type="match status" value="1"/>
</dbReference>
<accession>A0A2T9XYH1</accession>
<feature type="compositionally biased region" description="Acidic residues" evidence="10">
    <location>
        <begin position="424"/>
        <end position="436"/>
    </location>
</feature>
<reference evidence="12 13" key="1">
    <citation type="journal article" date="2018" name="MBio">
        <title>Comparative Genomics Reveals the Core Gene Toolbox for the Fungus-Insect Symbiosis.</title>
        <authorList>
            <person name="Wang Y."/>
            <person name="Stata M."/>
            <person name="Wang W."/>
            <person name="Stajich J.E."/>
            <person name="White M.M."/>
            <person name="Moncalvo J.M."/>
        </authorList>
    </citation>
    <scope>NUCLEOTIDE SEQUENCE [LARGE SCALE GENOMIC DNA]</scope>
    <source>
        <strain evidence="12 13">AUS-77-4</strain>
    </source>
</reference>
<dbReference type="GO" id="GO:0040029">
    <property type="term" value="P:epigenetic regulation of gene expression"/>
    <property type="evidence" value="ECO:0007669"/>
    <property type="project" value="TreeGrafter"/>
</dbReference>
<feature type="compositionally biased region" description="Basic and acidic residues" evidence="10">
    <location>
        <begin position="497"/>
        <end position="507"/>
    </location>
</feature>
<dbReference type="InterPro" id="IPR000286">
    <property type="entry name" value="HDACs"/>
</dbReference>
<dbReference type="PRINTS" id="PR01270">
    <property type="entry name" value="HDASUPER"/>
</dbReference>
<keyword evidence="3" id="KW-0678">Repressor</keyword>
<evidence type="ECO:0000259" key="11">
    <source>
        <dbReference type="Pfam" id="PF00850"/>
    </source>
</evidence>
<feature type="compositionally biased region" description="Polar residues" evidence="10">
    <location>
        <begin position="524"/>
        <end position="540"/>
    </location>
</feature>
<comment type="subcellular location">
    <subcellularLocation>
        <location evidence="1">Nucleus</location>
    </subcellularLocation>
</comment>
<feature type="region of interest" description="Disordered" evidence="10">
    <location>
        <begin position="424"/>
        <end position="628"/>
    </location>
</feature>
<evidence type="ECO:0000313" key="12">
    <source>
        <dbReference type="EMBL" id="PVU85128.1"/>
    </source>
</evidence>
<dbReference type="GO" id="GO:0141221">
    <property type="term" value="F:histone deacetylase activity, hydrolytic mechanism"/>
    <property type="evidence" value="ECO:0007669"/>
    <property type="project" value="UniProtKB-EC"/>
</dbReference>
<evidence type="ECO:0000256" key="2">
    <source>
        <dbReference type="ARBA" id="ARBA00012111"/>
    </source>
</evidence>
<evidence type="ECO:0000256" key="10">
    <source>
        <dbReference type="SAM" id="MobiDB-lite"/>
    </source>
</evidence>
<evidence type="ECO:0000256" key="1">
    <source>
        <dbReference type="ARBA" id="ARBA00004123"/>
    </source>
</evidence>
<feature type="compositionally biased region" description="Basic residues" evidence="10">
    <location>
        <begin position="456"/>
        <end position="471"/>
    </location>
</feature>
<dbReference type="STRING" id="61424.A0A2T9XYH1"/>
<keyword evidence="7" id="KW-0804">Transcription</keyword>
<dbReference type="InterPro" id="IPR023696">
    <property type="entry name" value="Ureohydrolase_dom_sf"/>
</dbReference>